<dbReference type="Proteomes" id="UP000005801">
    <property type="component" value="Unassembled WGS sequence"/>
</dbReference>
<keyword evidence="6" id="KW-1185">Reference proteome</keyword>
<dbReference type="AlphaFoldDB" id="A6FXQ6"/>
<dbReference type="InterPro" id="IPR000073">
    <property type="entry name" value="AB_hydrolase_1"/>
</dbReference>
<protein>
    <recommendedName>
        <fullName evidence="4">AB hydrolase-1 domain-containing protein</fullName>
    </recommendedName>
</protein>
<dbReference type="Pfam" id="PF00561">
    <property type="entry name" value="Abhydrolase_1"/>
    <property type="match status" value="1"/>
</dbReference>
<dbReference type="Gene3D" id="3.40.50.1820">
    <property type="entry name" value="alpha/beta hydrolase"/>
    <property type="match status" value="1"/>
</dbReference>
<reference evidence="5 6" key="1">
    <citation type="submission" date="2007-06" db="EMBL/GenBank/DDBJ databases">
        <authorList>
            <person name="Shimkets L."/>
            <person name="Ferriera S."/>
            <person name="Johnson J."/>
            <person name="Kravitz S."/>
            <person name="Beeson K."/>
            <person name="Sutton G."/>
            <person name="Rogers Y.-H."/>
            <person name="Friedman R."/>
            <person name="Frazier M."/>
            <person name="Venter J.C."/>
        </authorList>
    </citation>
    <scope>NUCLEOTIDE SEQUENCE [LARGE SCALE GENOMIC DNA]</scope>
    <source>
        <strain evidence="5 6">SIR-1</strain>
    </source>
</reference>
<feature type="compositionally biased region" description="Basic and acidic residues" evidence="3">
    <location>
        <begin position="454"/>
        <end position="472"/>
    </location>
</feature>
<accession>A6FXQ6</accession>
<dbReference type="EMBL" id="ABCS01000002">
    <property type="protein sequence ID" value="EDM81644.1"/>
    <property type="molecule type" value="Genomic_DNA"/>
</dbReference>
<dbReference type="PANTHER" id="PTHR43248:SF25">
    <property type="entry name" value="AB HYDROLASE-1 DOMAIN-CONTAINING PROTEIN-RELATED"/>
    <property type="match status" value="1"/>
</dbReference>
<name>A6FXQ6_9BACT</name>
<evidence type="ECO:0000256" key="3">
    <source>
        <dbReference type="SAM" id="MobiDB-lite"/>
    </source>
</evidence>
<evidence type="ECO:0000259" key="4">
    <source>
        <dbReference type="Pfam" id="PF00561"/>
    </source>
</evidence>
<keyword evidence="2" id="KW-0378">Hydrolase</keyword>
<dbReference type="GO" id="GO:0016787">
    <property type="term" value="F:hydrolase activity"/>
    <property type="evidence" value="ECO:0007669"/>
    <property type="project" value="UniProtKB-KW"/>
</dbReference>
<evidence type="ECO:0000313" key="6">
    <source>
        <dbReference type="Proteomes" id="UP000005801"/>
    </source>
</evidence>
<evidence type="ECO:0000256" key="2">
    <source>
        <dbReference type="ARBA" id="ARBA00022801"/>
    </source>
</evidence>
<comment type="similarity">
    <text evidence="1">Belongs to the peptidase S33 family.</text>
</comment>
<comment type="caution">
    <text evidence="5">The sequence shown here is derived from an EMBL/GenBank/DDBJ whole genome shotgun (WGS) entry which is preliminary data.</text>
</comment>
<dbReference type="InterPro" id="IPR051601">
    <property type="entry name" value="Serine_prot/Carboxylest_S33"/>
</dbReference>
<gene>
    <name evidence="5" type="ORF">PPSIR1_22044</name>
</gene>
<dbReference type="PANTHER" id="PTHR43248">
    <property type="entry name" value="2-SUCCINYL-6-HYDROXY-2,4-CYCLOHEXADIENE-1-CARBOXYLATE SYNTHASE"/>
    <property type="match status" value="1"/>
</dbReference>
<sequence>MDVPLDPGDPEGQAIALKIVVAPATARAPAPDPVFILAGGPGQGAATIAPYIAPKFDAMRRNRDLVFVDLRGTGASAPLNCELGDPTDLAMLLAEELDEKHIDECIASYKLDLAQFSTARQVEDLEAVRAALGYESINFWGISYGTWTGQHYTKRFPERVRSAVYDGVVPTDGDLYAGVSASADRSLRAVFERCRQDPNCDAAFPQLERKLQAVYADLDNPRVLREVEHPRTGAVERVEISRRAFEGTLLTGLYSGHSAAMIPLMIDRAHAGDFGPFAAMAMSAASHDDTISLGLHYTQACSEGYAHLKPEAIEASRTVSPLFTGVGLQNLGEVCARWPAIELAPDTWDPVPADTPALLLSGRLDPITPPELAERLAASMPQARSVVVESAHHGTWRAGCVPELIAEFYDSLDADGLDTSCVDAIEPTPLFLSAAGHRPLPKGHGAKPAPEPEAGERPEPGGGPEHGEVAAP</sequence>
<proteinExistence type="inferred from homology"/>
<organism evidence="5 6">
    <name type="scientific">Plesiocystis pacifica SIR-1</name>
    <dbReference type="NCBI Taxonomy" id="391625"/>
    <lineage>
        <taxon>Bacteria</taxon>
        <taxon>Pseudomonadati</taxon>
        <taxon>Myxococcota</taxon>
        <taxon>Polyangia</taxon>
        <taxon>Nannocystales</taxon>
        <taxon>Nannocystaceae</taxon>
        <taxon>Plesiocystis</taxon>
    </lineage>
</organism>
<dbReference type="OrthoDB" id="9796770at2"/>
<feature type="domain" description="AB hydrolase-1" evidence="4">
    <location>
        <begin position="33"/>
        <end position="393"/>
    </location>
</feature>
<feature type="region of interest" description="Disordered" evidence="3">
    <location>
        <begin position="433"/>
        <end position="472"/>
    </location>
</feature>
<dbReference type="STRING" id="391625.PPSIR1_22044"/>
<evidence type="ECO:0000256" key="1">
    <source>
        <dbReference type="ARBA" id="ARBA00010088"/>
    </source>
</evidence>
<evidence type="ECO:0000313" key="5">
    <source>
        <dbReference type="EMBL" id="EDM81644.1"/>
    </source>
</evidence>
<dbReference type="RefSeq" id="WP_006969255.1">
    <property type="nucleotide sequence ID" value="NZ_ABCS01000002.1"/>
</dbReference>
<dbReference type="InterPro" id="IPR029058">
    <property type="entry name" value="AB_hydrolase_fold"/>
</dbReference>
<dbReference type="eggNOG" id="COG0596">
    <property type="taxonomic scope" value="Bacteria"/>
</dbReference>
<dbReference type="SUPFAM" id="SSF53474">
    <property type="entry name" value="alpha/beta-Hydrolases"/>
    <property type="match status" value="1"/>
</dbReference>